<proteinExistence type="predicted"/>
<name>A0ABR2V2W1_9PEZI</name>
<accession>A0ABR2V2W1</accession>
<gene>
    <name evidence="3" type="ORF">SUNI508_06086</name>
</gene>
<dbReference type="PANTHER" id="PTHR45708">
    <property type="entry name" value="ENDOCHITINASE"/>
    <property type="match status" value="1"/>
</dbReference>
<evidence type="ECO:0000313" key="3">
    <source>
        <dbReference type="EMBL" id="KAK9421238.1"/>
    </source>
</evidence>
<dbReference type="Pfam" id="PF00704">
    <property type="entry name" value="Glyco_hydro_18"/>
    <property type="match status" value="1"/>
</dbReference>
<sequence>MLVCSATTWLARLFPFLIPQTCHVATDNHRVVIYYQTTNANSSADSHISLLPLVSEANISVTHVLVTAFHLDDTDGIHLNDYPPNNTRFDQVWSDVATLQSKGVTVGGMLGGAAQGSFERLDGDDEQFEQYYGPLKETIGTYNLQGMDLDVEEDMSLDGIIRLIDRLRSDFGDEFVITLAPVASALQDGGSNLSGFSYTDLEAQRGDEIDFYNGQFYSGFGSASSTSDYQDIIDGGFAPEKVVMGLLTNSANGNGFVALDTSAGVIEDLVAEYPDFGGVAGWEYFNSLPGGTSAPEEWAAWAAEHQAATTATDTSSTKFKAKRAMHDSWHVVRRWGRKTWRWLK</sequence>
<feature type="chain" id="PRO_5046892866" evidence="1">
    <location>
        <begin position="25"/>
        <end position="344"/>
    </location>
</feature>
<comment type="caution">
    <text evidence="3">The sequence shown here is derived from an EMBL/GenBank/DDBJ whole genome shotgun (WGS) entry which is preliminary data.</text>
</comment>
<keyword evidence="3" id="KW-0378">Hydrolase</keyword>
<dbReference type="GO" id="GO:0016787">
    <property type="term" value="F:hydrolase activity"/>
    <property type="evidence" value="ECO:0007669"/>
    <property type="project" value="UniProtKB-KW"/>
</dbReference>
<evidence type="ECO:0000256" key="1">
    <source>
        <dbReference type="SAM" id="SignalP"/>
    </source>
</evidence>
<dbReference type="PROSITE" id="PS51910">
    <property type="entry name" value="GH18_2"/>
    <property type="match status" value="1"/>
</dbReference>
<dbReference type="InterPro" id="IPR001223">
    <property type="entry name" value="Glyco_hydro18_cat"/>
</dbReference>
<dbReference type="InterPro" id="IPR050542">
    <property type="entry name" value="Glycosyl_Hydrlase18_Chitinase"/>
</dbReference>
<dbReference type="InterPro" id="IPR017853">
    <property type="entry name" value="GH"/>
</dbReference>
<keyword evidence="4" id="KW-1185">Reference proteome</keyword>
<dbReference type="SUPFAM" id="SSF51445">
    <property type="entry name" value="(Trans)glycosidases"/>
    <property type="match status" value="1"/>
</dbReference>
<dbReference type="PANTHER" id="PTHR45708:SF60">
    <property type="entry name" value="III CHITINASE, PUTATIVE (AFU_ORTHOLOGUE AFUA_5G03850)-RELATED"/>
    <property type="match status" value="1"/>
</dbReference>
<dbReference type="Gene3D" id="3.20.20.80">
    <property type="entry name" value="Glycosidases"/>
    <property type="match status" value="1"/>
</dbReference>
<protein>
    <submittedName>
        <fullName evidence="3">Glycoside hydrolase superfamily</fullName>
    </submittedName>
</protein>
<evidence type="ECO:0000259" key="2">
    <source>
        <dbReference type="PROSITE" id="PS51910"/>
    </source>
</evidence>
<feature type="domain" description="GH18" evidence="2">
    <location>
        <begin position="29"/>
        <end position="309"/>
    </location>
</feature>
<feature type="signal peptide" evidence="1">
    <location>
        <begin position="1"/>
        <end position="24"/>
    </location>
</feature>
<organism evidence="3 4">
    <name type="scientific">Seiridium unicorne</name>
    <dbReference type="NCBI Taxonomy" id="138068"/>
    <lineage>
        <taxon>Eukaryota</taxon>
        <taxon>Fungi</taxon>
        <taxon>Dikarya</taxon>
        <taxon>Ascomycota</taxon>
        <taxon>Pezizomycotina</taxon>
        <taxon>Sordariomycetes</taxon>
        <taxon>Xylariomycetidae</taxon>
        <taxon>Amphisphaeriales</taxon>
        <taxon>Sporocadaceae</taxon>
        <taxon>Seiridium</taxon>
    </lineage>
</organism>
<keyword evidence="1" id="KW-0732">Signal</keyword>
<dbReference type="EMBL" id="JARVKF010000201">
    <property type="protein sequence ID" value="KAK9421238.1"/>
    <property type="molecule type" value="Genomic_DNA"/>
</dbReference>
<reference evidence="3 4" key="1">
    <citation type="journal article" date="2024" name="J. Plant Pathol.">
        <title>Sequence and assembly of the genome of Seiridium unicorne, isolate CBS 538.82, causal agent of cypress canker disease.</title>
        <authorList>
            <person name="Scali E."/>
            <person name="Rocca G.D."/>
            <person name="Danti R."/>
            <person name="Garbelotto M."/>
            <person name="Barberini S."/>
            <person name="Baroncelli R."/>
            <person name="Emiliani G."/>
        </authorList>
    </citation>
    <scope>NUCLEOTIDE SEQUENCE [LARGE SCALE GENOMIC DNA]</scope>
    <source>
        <strain evidence="3 4">BM-138-508</strain>
    </source>
</reference>
<evidence type="ECO:0000313" key="4">
    <source>
        <dbReference type="Proteomes" id="UP001408356"/>
    </source>
</evidence>
<dbReference type="Proteomes" id="UP001408356">
    <property type="component" value="Unassembled WGS sequence"/>
</dbReference>